<evidence type="ECO:0000313" key="2">
    <source>
        <dbReference type="EMBL" id="SEP77382.1"/>
    </source>
</evidence>
<organism evidence="2 3">
    <name type="scientific">Neolewinella agarilytica</name>
    <dbReference type="NCBI Taxonomy" id="478744"/>
    <lineage>
        <taxon>Bacteria</taxon>
        <taxon>Pseudomonadati</taxon>
        <taxon>Bacteroidota</taxon>
        <taxon>Saprospiria</taxon>
        <taxon>Saprospirales</taxon>
        <taxon>Lewinellaceae</taxon>
        <taxon>Neolewinella</taxon>
    </lineage>
</organism>
<evidence type="ECO:0000313" key="3">
    <source>
        <dbReference type="Proteomes" id="UP000199021"/>
    </source>
</evidence>
<dbReference type="EMBL" id="FOFB01000002">
    <property type="protein sequence ID" value="SEP77382.1"/>
    <property type="molecule type" value="Genomic_DNA"/>
</dbReference>
<gene>
    <name evidence="2" type="ORF">SAMN05444359_102139</name>
</gene>
<name>A0A1H9AKP1_9BACT</name>
<protein>
    <submittedName>
        <fullName evidence="2">Uncharacterized protein</fullName>
    </submittedName>
</protein>
<dbReference type="InParanoid" id="A0A1H9AKP1"/>
<dbReference type="AlphaFoldDB" id="A0A1H9AKP1"/>
<accession>A0A1H9AKP1</accession>
<sequence>MIAILISLLLQIGAISSAAEYDNLSTEQQQQYMENYHDQIIIEDLGQI</sequence>
<keyword evidence="3" id="KW-1185">Reference proteome</keyword>
<evidence type="ECO:0000256" key="1">
    <source>
        <dbReference type="SAM" id="SignalP"/>
    </source>
</evidence>
<keyword evidence="1" id="KW-0732">Signal</keyword>
<feature type="chain" id="PRO_5011657607" evidence="1">
    <location>
        <begin position="19"/>
        <end position="48"/>
    </location>
</feature>
<reference evidence="3" key="1">
    <citation type="submission" date="2016-10" db="EMBL/GenBank/DDBJ databases">
        <authorList>
            <person name="Varghese N."/>
            <person name="Submissions S."/>
        </authorList>
    </citation>
    <scope>NUCLEOTIDE SEQUENCE [LARGE SCALE GENOMIC DNA]</scope>
    <source>
        <strain evidence="3">DSM 24740</strain>
    </source>
</reference>
<dbReference type="Proteomes" id="UP000199021">
    <property type="component" value="Unassembled WGS sequence"/>
</dbReference>
<feature type="signal peptide" evidence="1">
    <location>
        <begin position="1"/>
        <end position="18"/>
    </location>
</feature>
<dbReference type="RefSeq" id="WP_175489228.1">
    <property type="nucleotide sequence ID" value="NZ_FOFB01000002.1"/>
</dbReference>
<proteinExistence type="predicted"/>